<feature type="transmembrane region" description="Helical" evidence="5">
    <location>
        <begin position="22"/>
        <end position="41"/>
    </location>
</feature>
<proteinExistence type="predicted"/>
<feature type="transmembrane region" description="Helical" evidence="5">
    <location>
        <begin position="124"/>
        <end position="143"/>
    </location>
</feature>
<dbReference type="Proteomes" id="UP000262583">
    <property type="component" value="Chromosome"/>
</dbReference>
<protein>
    <submittedName>
        <fullName evidence="7">GlpG protein (Membrane protein of glp regulon)</fullName>
    </submittedName>
</protein>
<dbReference type="EMBL" id="CP030759">
    <property type="protein sequence ID" value="AXA36357.1"/>
    <property type="molecule type" value="Genomic_DNA"/>
</dbReference>
<dbReference type="GO" id="GO:0016020">
    <property type="term" value="C:membrane"/>
    <property type="evidence" value="ECO:0007669"/>
    <property type="project" value="UniProtKB-SubCell"/>
</dbReference>
<dbReference type="GO" id="GO:0004252">
    <property type="term" value="F:serine-type endopeptidase activity"/>
    <property type="evidence" value="ECO:0007669"/>
    <property type="project" value="InterPro"/>
</dbReference>
<keyword evidence="3 5" id="KW-1133">Transmembrane helix</keyword>
<organism evidence="7 8">
    <name type="scientific">Sumerlaea chitinivorans</name>
    <dbReference type="NCBI Taxonomy" id="2250252"/>
    <lineage>
        <taxon>Bacteria</taxon>
        <taxon>Candidatus Sumerlaeota</taxon>
        <taxon>Candidatus Sumerlaeia</taxon>
        <taxon>Candidatus Sumerlaeales</taxon>
        <taxon>Candidatus Sumerlaeaceae</taxon>
        <taxon>Candidatus Sumerlaea</taxon>
    </lineage>
</organism>
<evidence type="ECO:0000256" key="3">
    <source>
        <dbReference type="ARBA" id="ARBA00022989"/>
    </source>
</evidence>
<comment type="subcellular location">
    <subcellularLocation>
        <location evidence="1">Membrane</location>
        <topology evidence="1">Multi-pass membrane protein</topology>
    </subcellularLocation>
</comment>
<accession>A0A2Z4Y574</accession>
<feature type="transmembrane region" description="Helical" evidence="5">
    <location>
        <begin position="61"/>
        <end position="85"/>
    </location>
</feature>
<reference evidence="7 8" key="1">
    <citation type="submission" date="2018-05" db="EMBL/GenBank/DDBJ databases">
        <title>A metagenomic window into the 2 km-deep terrestrial subsurface aquifer revealed taxonomically and functionally diverse microbial community comprising novel uncultured bacterial lineages.</title>
        <authorList>
            <person name="Kadnikov V.V."/>
            <person name="Mardanov A.V."/>
            <person name="Beletsky A.V."/>
            <person name="Banks D."/>
            <person name="Pimenov N.V."/>
            <person name="Frank Y.A."/>
            <person name="Karnachuk O.V."/>
            <person name="Ravin N.V."/>
        </authorList>
    </citation>
    <scope>NUCLEOTIDE SEQUENCE [LARGE SCALE GENOMIC DNA]</scope>
    <source>
        <strain evidence="7">BY</strain>
    </source>
</reference>
<name>A0A2Z4Y574_SUMC1</name>
<evidence type="ECO:0000256" key="4">
    <source>
        <dbReference type="ARBA" id="ARBA00023136"/>
    </source>
</evidence>
<evidence type="ECO:0000259" key="6">
    <source>
        <dbReference type="Pfam" id="PF01694"/>
    </source>
</evidence>
<dbReference type="PANTHER" id="PTHR43066">
    <property type="entry name" value="RHOMBOID-RELATED PROTEIN"/>
    <property type="match status" value="1"/>
</dbReference>
<gene>
    <name evidence="7" type="ORF">BRCON_1580</name>
</gene>
<evidence type="ECO:0000256" key="1">
    <source>
        <dbReference type="ARBA" id="ARBA00004141"/>
    </source>
</evidence>
<dbReference type="Gene3D" id="1.20.1540.10">
    <property type="entry name" value="Rhomboid-like"/>
    <property type="match status" value="1"/>
</dbReference>
<evidence type="ECO:0000256" key="2">
    <source>
        <dbReference type="ARBA" id="ARBA00022692"/>
    </source>
</evidence>
<evidence type="ECO:0000313" key="8">
    <source>
        <dbReference type="Proteomes" id="UP000262583"/>
    </source>
</evidence>
<dbReference type="Pfam" id="PF01694">
    <property type="entry name" value="Rhomboid"/>
    <property type="match status" value="1"/>
</dbReference>
<keyword evidence="2 5" id="KW-0812">Transmembrane</keyword>
<sequence>MKGWWSEVDAWVSRWLTPVVKWLIYICVLVFVLLPFAPTFFVRLLGASFETTILQLRVWQLVTYAFVHASFSHILFNLLALGMFGTRLELRWGNRTFLRFVLVVAIGAVLTHLLLTPLLGQQQVMIVGISGVVYGILLAYAYYYPDEIIYVQFLIPVKAKVFVIILGVLAFLSSIGNVNSGVAHLTHLGGLVVAYLFVRYPQMFSRIPVPDFWNRRWRGW</sequence>
<dbReference type="InterPro" id="IPR022764">
    <property type="entry name" value="Peptidase_S54_rhomboid_dom"/>
</dbReference>
<dbReference type="PANTHER" id="PTHR43066:SF11">
    <property type="entry name" value="PEPTIDASE S54 RHOMBOID DOMAIN-CONTAINING PROTEIN"/>
    <property type="match status" value="1"/>
</dbReference>
<keyword evidence="4 5" id="KW-0472">Membrane</keyword>
<evidence type="ECO:0000256" key="5">
    <source>
        <dbReference type="SAM" id="Phobius"/>
    </source>
</evidence>
<dbReference type="AlphaFoldDB" id="A0A2Z4Y574"/>
<dbReference type="KEGG" id="schv:BRCON_1580"/>
<dbReference type="SMART" id="SM01160">
    <property type="entry name" value="DUF1751"/>
    <property type="match status" value="1"/>
</dbReference>
<feature type="transmembrane region" description="Helical" evidence="5">
    <location>
        <begin position="97"/>
        <end position="118"/>
    </location>
</feature>
<evidence type="ECO:0000313" key="7">
    <source>
        <dbReference type="EMBL" id="AXA36357.1"/>
    </source>
</evidence>
<dbReference type="InterPro" id="IPR035952">
    <property type="entry name" value="Rhomboid-like_sf"/>
</dbReference>
<feature type="transmembrane region" description="Helical" evidence="5">
    <location>
        <begin position="155"/>
        <end position="175"/>
    </location>
</feature>
<feature type="domain" description="Peptidase S54 rhomboid" evidence="6">
    <location>
        <begin position="57"/>
        <end position="197"/>
    </location>
</feature>
<feature type="transmembrane region" description="Helical" evidence="5">
    <location>
        <begin position="181"/>
        <end position="198"/>
    </location>
</feature>
<dbReference type="SUPFAM" id="SSF144091">
    <property type="entry name" value="Rhomboid-like"/>
    <property type="match status" value="1"/>
</dbReference>